<evidence type="ECO:0000256" key="9">
    <source>
        <dbReference type="ARBA" id="ARBA00023136"/>
    </source>
</evidence>
<dbReference type="RefSeq" id="WP_053401961.1">
    <property type="nucleotide sequence ID" value="NZ_LILC01000016.1"/>
</dbReference>
<dbReference type="AlphaFoldDB" id="A0A0M0KZR8"/>
<dbReference type="OrthoDB" id="9773683at2"/>
<dbReference type="CDD" id="cd06261">
    <property type="entry name" value="TM_PBP2"/>
    <property type="match status" value="1"/>
</dbReference>
<evidence type="ECO:0000256" key="13">
    <source>
        <dbReference type="RuleBase" id="RU363032"/>
    </source>
</evidence>
<evidence type="ECO:0000259" key="14">
    <source>
        <dbReference type="PROSITE" id="PS50928"/>
    </source>
</evidence>
<comment type="similarity">
    <text evidence="10">Belongs to the binding-protein-dependent transport system permease family. OppBC subfamily.</text>
</comment>
<evidence type="ECO:0000313" key="16">
    <source>
        <dbReference type="Proteomes" id="UP000037558"/>
    </source>
</evidence>
<evidence type="ECO:0000256" key="11">
    <source>
        <dbReference type="ARBA" id="ARBA00038669"/>
    </source>
</evidence>
<evidence type="ECO:0000313" key="15">
    <source>
        <dbReference type="EMBL" id="KOO44304.1"/>
    </source>
</evidence>
<dbReference type="InterPro" id="IPR000515">
    <property type="entry name" value="MetI-like"/>
</dbReference>
<dbReference type="SUPFAM" id="SSF161098">
    <property type="entry name" value="MetI-like"/>
    <property type="match status" value="1"/>
</dbReference>
<evidence type="ECO:0000256" key="10">
    <source>
        <dbReference type="ARBA" id="ARBA00024202"/>
    </source>
</evidence>
<dbReference type="STRING" id="284581.AMD01_13570"/>
<dbReference type="Proteomes" id="UP000037558">
    <property type="component" value="Unassembled WGS sequence"/>
</dbReference>
<keyword evidence="9" id="KW-0472">Membrane</keyword>
<evidence type="ECO:0000256" key="1">
    <source>
        <dbReference type="ARBA" id="ARBA00004651"/>
    </source>
</evidence>
<dbReference type="NCBIfam" id="NF045470">
    <property type="entry name" value="Opp2B"/>
    <property type="match status" value="1"/>
</dbReference>
<evidence type="ECO:0000256" key="12">
    <source>
        <dbReference type="ARBA" id="ARBA00044774"/>
    </source>
</evidence>
<keyword evidence="16" id="KW-1185">Reference proteome</keyword>
<dbReference type="InterPro" id="IPR045621">
    <property type="entry name" value="BPD_transp_1_N"/>
</dbReference>
<keyword evidence="2 13" id="KW-0813">Transport</keyword>
<dbReference type="Pfam" id="PF00528">
    <property type="entry name" value="BPD_transp_1"/>
    <property type="match status" value="1"/>
</dbReference>
<evidence type="ECO:0000256" key="5">
    <source>
        <dbReference type="ARBA" id="ARBA00022692"/>
    </source>
</evidence>
<comment type="subcellular location">
    <subcellularLocation>
        <location evidence="1 13">Cell membrane</location>
        <topology evidence="1 13">Multi-pass membrane protein</topology>
    </subcellularLocation>
</comment>
<dbReference type="PANTHER" id="PTHR43163">
    <property type="entry name" value="DIPEPTIDE TRANSPORT SYSTEM PERMEASE PROTEIN DPPB-RELATED"/>
    <property type="match status" value="1"/>
</dbReference>
<comment type="subunit">
    <text evidence="11">The complex is composed of two ATP-binding proteins (NikD and NikE), two transmembrane proteins (NikB and NikC) and a solute-binding protein (NikA).</text>
</comment>
<dbReference type="InterPro" id="IPR050045">
    <property type="entry name" value="Opp2B"/>
</dbReference>
<evidence type="ECO:0000256" key="2">
    <source>
        <dbReference type="ARBA" id="ARBA00022448"/>
    </source>
</evidence>
<feature type="domain" description="ABC transmembrane type-1" evidence="14">
    <location>
        <begin position="98"/>
        <end position="299"/>
    </location>
</feature>
<evidence type="ECO:0000256" key="3">
    <source>
        <dbReference type="ARBA" id="ARBA00022475"/>
    </source>
</evidence>
<dbReference type="EMBL" id="LILC01000016">
    <property type="protein sequence ID" value="KOO44304.1"/>
    <property type="molecule type" value="Genomic_DNA"/>
</dbReference>
<evidence type="ECO:0000256" key="6">
    <source>
        <dbReference type="ARBA" id="ARBA00022989"/>
    </source>
</evidence>
<dbReference type="PANTHER" id="PTHR43163:SF6">
    <property type="entry name" value="DIPEPTIDE TRANSPORT SYSTEM PERMEASE PROTEIN DPPB-RELATED"/>
    <property type="match status" value="1"/>
</dbReference>
<dbReference type="Pfam" id="PF19300">
    <property type="entry name" value="BPD_transp_1_N"/>
    <property type="match status" value="1"/>
</dbReference>
<proteinExistence type="inferred from homology"/>
<comment type="caution">
    <text evidence="15">The sequence shown here is derived from an EMBL/GenBank/DDBJ whole genome shotgun (WGS) entry which is preliminary data.</text>
</comment>
<evidence type="ECO:0000256" key="7">
    <source>
        <dbReference type="ARBA" id="ARBA00023065"/>
    </source>
</evidence>
<dbReference type="InterPro" id="IPR035906">
    <property type="entry name" value="MetI-like_sf"/>
</dbReference>
<sequence length="309" mass="34580">MMRFCLERLSQLIIVILFVSTATFLLVRFAPGDPAHILLAKNNVPVSHEALQHVRQELGLTDSLWEQYIKWIKGVFTGQWGVSFSSKEPVMTELLTRLPATLELAGAGFIVMVSLTFFIAIGTTVYTAKWVNAWGKMLALFGASIPGFWLGFLLIYVFSVRYGWLPSMGHGTILHLILPAITLGGGVGAIYARVLRANMLEMMKQPFVKASKARGMSQREIMTSQLLKHAFSPILAIFGTNFAFMLGGSVIVETVFSWPGLGKYVIESIGRRDYPVIQGYVILTSFIFVSIHMIVDIVNRWLDPRLRIY</sequence>
<reference evidence="16" key="1">
    <citation type="submission" date="2015-08" db="EMBL/GenBank/DDBJ databases">
        <title>Fjat-14210 dsm16467.</title>
        <authorList>
            <person name="Liu B."/>
            <person name="Wang J."/>
            <person name="Zhu Y."/>
            <person name="Liu G."/>
            <person name="Chen Q."/>
            <person name="Chen Z."/>
            <person name="Lan J."/>
            <person name="Che J."/>
            <person name="Ge C."/>
            <person name="Shi H."/>
            <person name="Pan Z."/>
            <person name="Liu X."/>
        </authorList>
    </citation>
    <scope>NUCLEOTIDE SEQUENCE [LARGE SCALE GENOMIC DNA]</scope>
    <source>
        <strain evidence="16">DSM 16467</strain>
    </source>
</reference>
<dbReference type="Gene3D" id="1.10.3720.10">
    <property type="entry name" value="MetI-like"/>
    <property type="match status" value="1"/>
</dbReference>
<keyword evidence="3" id="KW-1003">Cell membrane</keyword>
<keyword evidence="6" id="KW-1133">Transmembrane helix</keyword>
<dbReference type="GO" id="GO:0005886">
    <property type="term" value="C:plasma membrane"/>
    <property type="evidence" value="ECO:0007669"/>
    <property type="project" value="UniProtKB-SubCell"/>
</dbReference>
<protein>
    <recommendedName>
        <fullName evidence="12">Nickel import system permease protein NikB</fullName>
    </recommendedName>
</protein>
<gene>
    <name evidence="15" type="ORF">AMD01_13570</name>
</gene>
<evidence type="ECO:0000256" key="8">
    <source>
        <dbReference type="ARBA" id="ARBA00023112"/>
    </source>
</evidence>
<name>A0A0M0KZR8_9BACI</name>
<keyword evidence="8" id="KW-0921">Nickel transport</keyword>
<dbReference type="PROSITE" id="PS50928">
    <property type="entry name" value="ABC_TM1"/>
    <property type="match status" value="1"/>
</dbReference>
<evidence type="ECO:0000256" key="4">
    <source>
        <dbReference type="ARBA" id="ARBA00022596"/>
    </source>
</evidence>
<keyword evidence="7" id="KW-0406">Ion transport</keyword>
<keyword evidence="5" id="KW-0812">Transmembrane</keyword>
<accession>A0A0M0KZR8</accession>
<dbReference type="GO" id="GO:0015099">
    <property type="term" value="F:nickel cation transmembrane transporter activity"/>
    <property type="evidence" value="ECO:0007669"/>
    <property type="project" value="InterPro"/>
</dbReference>
<organism evidence="15 16">
    <name type="scientific">Priestia koreensis</name>
    <dbReference type="NCBI Taxonomy" id="284581"/>
    <lineage>
        <taxon>Bacteria</taxon>
        <taxon>Bacillati</taxon>
        <taxon>Bacillota</taxon>
        <taxon>Bacilli</taxon>
        <taxon>Bacillales</taxon>
        <taxon>Bacillaceae</taxon>
        <taxon>Priestia</taxon>
    </lineage>
</organism>
<keyword evidence="4" id="KW-0533">Nickel</keyword>
<dbReference type="PATRIC" id="fig|284581.3.peg.4846"/>